<proteinExistence type="predicted"/>
<reference evidence="2 3" key="1">
    <citation type="submission" date="2014-03" db="EMBL/GenBank/DDBJ databases">
        <title>Complete genome sequence of a deeply braunched marine Bacteroidia bacterium Draconibacterium orientale type strain FH5T.</title>
        <authorList>
            <person name="Li X."/>
            <person name="Wang X."/>
            <person name="Xie Z."/>
            <person name="Du Z."/>
            <person name="Chen G."/>
        </authorList>
    </citation>
    <scope>NUCLEOTIDE SEQUENCE [LARGE SCALE GENOMIC DNA]</scope>
    <source>
        <strain evidence="2 3">FH5</strain>
    </source>
</reference>
<dbReference type="Proteomes" id="UP000023772">
    <property type="component" value="Chromosome"/>
</dbReference>
<evidence type="ECO:0000313" key="2">
    <source>
        <dbReference type="EMBL" id="AHW61486.1"/>
    </source>
</evidence>
<protein>
    <submittedName>
        <fullName evidence="2">Uncharacterized protein</fullName>
    </submittedName>
</protein>
<evidence type="ECO:0000313" key="3">
    <source>
        <dbReference type="Proteomes" id="UP000023772"/>
    </source>
</evidence>
<keyword evidence="1" id="KW-0472">Membrane</keyword>
<name>A0ABN4D5Q6_9BACT</name>
<feature type="transmembrane region" description="Helical" evidence="1">
    <location>
        <begin position="89"/>
        <end position="110"/>
    </location>
</feature>
<organism evidence="2 3">
    <name type="scientific">Draconibacterium orientale</name>
    <dbReference type="NCBI Taxonomy" id="1168034"/>
    <lineage>
        <taxon>Bacteria</taxon>
        <taxon>Pseudomonadati</taxon>
        <taxon>Bacteroidota</taxon>
        <taxon>Bacteroidia</taxon>
        <taxon>Marinilabiliales</taxon>
        <taxon>Prolixibacteraceae</taxon>
        <taxon>Draconibacterium</taxon>
    </lineage>
</organism>
<keyword evidence="1" id="KW-1133">Transmembrane helix</keyword>
<sequence length="148" mass="16910">MGNRTKMQILIKRHIESGVIIEREKCLKSLSESGLIITDTENMCFKGKHNLTTDMRQNWRKLFYISLQGQVQIDNNNGIIKWYLNIDSIILKILLTWGITTIGMILLIQIGWKSALFAGAIIGFILFVINRISAGSQIDMITEKLKKN</sequence>
<gene>
    <name evidence="2" type="ORF">FH5T_02340</name>
</gene>
<feature type="transmembrane region" description="Helical" evidence="1">
    <location>
        <begin position="116"/>
        <end position="134"/>
    </location>
</feature>
<evidence type="ECO:0000256" key="1">
    <source>
        <dbReference type="SAM" id="Phobius"/>
    </source>
</evidence>
<keyword evidence="1" id="KW-0812">Transmembrane</keyword>
<accession>A0ABN4D5Q6</accession>
<keyword evidence="3" id="KW-1185">Reference proteome</keyword>
<dbReference type="EMBL" id="CP007451">
    <property type="protein sequence ID" value="AHW61486.1"/>
    <property type="molecule type" value="Genomic_DNA"/>
</dbReference>